<organism evidence="1 2">
    <name type="scientific">Labeo rohita</name>
    <name type="common">Indian major carp</name>
    <name type="synonym">Cyprinus rohita</name>
    <dbReference type="NCBI Taxonomy" id="84645"/>
    <lineage>
        <taxon>Eukaryota</taxon>
        <taxon>Metazoa</taxon>
        <taxon>Chordata</taxon>
        <taxon>Craniata</taxon>
        <taxon>Vertebrata</taxon>
        <taxon>Euteleostomi</taxon>
        <taxon>Actinopterygii</taxon>
        <taxon>Neopterygii</taxon>
        <taxon>Teleostei</taxon>
        <taxon>Ostariophysi</taxon>
        <taxon>Cypriniformes</taxon>
        <taxon>Cyprinidae</taxon>
        <taxon>Labeoninae</taxon>
        <taxon>Labeonini</taxon>
        <taxon>Labeo</taxon>
    </lineage>
</organism>
<proteinExistence type="predicted"/>
<gene>
    <name evidence="1" type="ORF">ROHU_035014</name>
</gene>
<dbReference type="Proteomes" id="UP000290572">
    <property type="component" value="Unassembled WGS sequence"/>
</dbReference>
<evidence type="ECO:0000313" key="2">
    <source>
        <dbReference type="Proteomes" id="UP000290572"/>
    </source>
</evidence>
<dbReference type="EMBL" id="QBIY01013533">
    <property type="protein sequence ID" value="RXN02448.1"/>
    <property type="molecule type" value="Genomic_DNA"/>
</dbReference>
<accession>A0A498L2V1</accession>
<evidence type="ECO:0000313" key="1">
    <source>
        <dbReference type="EMBL" id="RXN02448.1"/>
    </source>
</evidence>
<reference evidence="1 2" key="1">
    <citation type="submission" date="2018-03" db="EMBL/GenBank/DDBJ databases">
        <title>Draft genome sequence of Rohu Carp (Labeo rohita).</title>
        <authorList>
            <person name="Das P."/>
            <person name="Kushwaha B."/>
            <person name="Joshi C.G."/>
            <person name="Kumar D."/>
            <person name="Nagpure N.S."/>
            <person name="Sahoo L."/>
            <person name="Das S.P."/>
            <person name="Bit A."/>
            <person name="Patnaik S."/>
            <person name="Meher P.K."/>
            <person name="Jayasankar P."/>
            <person name="Koringa P.G."/>
            <person name="Patel N.V."/>
            <person name="Hinsu A.T."/>
            <person name="Kumar R."/>
            <person name="Pandey M."/>
            <person name="Agarwal S."/>
            <person name="Srivastava S."/>
            <person name="Singh M."/>
            <person name="Iquebal M.A."/>
            <person name="Jaiswal S."/>
            <person name="Angadi U.B."/>
            <person name="Kumar N."/>
            <person name="Raza M."/>
            <person name="Shah T.M."/>
            <person name="Rai A."/>
            <person name="Jena J.K."/>
        </authorList>
    </citation>
    <scope>NUCLEOTIDE SEQUENCE [LARGE SCALE GENOMIC DNA]</scope>
    <source>
        <strain evidence="1">DASCIFA01</strain>
        <tissue evidence="1">Testis</tissue>
    </source>
</reference>
<dbReference type="AlphaFoldDB" id="A0A498L2V1"/>
<keyword evidence="2" id="KW-1185">Reference proteome</keyword>
<name>A0A498L2V1_LABRO</name>
<comment type="caution">
    <text evidence="1">The sequence shown here is derived from an EMBL/GenBank/DDBJ whole genome shotgun (WGS) entry which is preliminary data.</text>
</comment>
<sequence>MCDAAFLLRSAPVVYGHAMPTSLSGGTLTMESPLQTDGRGLGLFPGAARGLQRRSPVTFHKFLKRDDVEISHCLLDHNISRIGSSSGLRYENCRIVLLNEEGARRCKKIQIADLFSPNAVSF</sequence>
<protein>
    <submittedName>
        <fullName evidence="1">Uncharacterized protein</fullName>
    </submittedName>
</protein>